<protein>
    <submittedName>
        <fullName evidence="2">AAA domain</fullName>
    </submittedName>
</protein>
<proteinExistence type="predicted"/>
<dbReference type="SUPFAM" id="SSF52540">
    <property type="entry name" value="P-loop containing nucleoside triphosphate hydrolases"/>
    <property type="match status" value="1"/>
</dbReference>
<dbReference type="InterPro" id="IPR027417">
    <property type="entry name" value="P-loop_NTPase"/>
</dbReference>
<evidence type="ECO:0000313" key="2">
    <source>
        <dbReference type="EMBL" id="KAG9395195.1"/>
    </source>
</evidence>
<dbReference type="AlphaFoldDB" id="A0A8J6AXX7"/>
<accession>A0A8J6AXX7</accession>
<dbReference type="EMBL" id="JAHDYR010000012">
    <property type="protein sequence ID" value="KAG9395195.1"/>
    <property type="molecule type" value="Genomic_DNA"/>
</dbReference>
<evidence type="ECO:0000313" key="3">
    <source>
        <dbReference type="Proteomes" id="UP000717585"/>
    </source>
</evidence>
<dbReference type="OrthoDB" id="15417at2759"/>
<feature type="domain" description="NadR/Ttd14 AAA" evidence="1">
    <location>
        <begin position="5"/>
        <end position="86"/>
    </location>
</feature>
<organism evidence="2 3">
    <name type="scientific">Carpediemonas membranifera</name>
    <dbReference type="NCBI Taxonomy" id="201153"/>
    <lineage>
        <taxon>Eukaryota</taxon>
        <taxon>Metamonada</taxon>
        <taxon>Carpediemonas-like organisms</taxon>
        <taxon>Carpediemonas</taxon>
    </lineage>
</organism>
<reference evidence="2" key="1">
    <citation type="submission" date="2021-05" db="EMBL/GenBank/DDBJ databases">
        <title>A free-living protist that lacks canonical eukaryotic 1 DNA replication and segregation systems.</title>
        <authorList>
            <person name="Salas-Leiva D.E."/>
            <person name="Tromer E.C."/>
            <person name="Curtis B.A."/>
            <person name="Jerlstrom-Hultqvist J."/>
            <person name="Kolisko M."/>
            <person name="Yi Z."/>
            <person name="Salas-Leiva J.S."/>
            <person name="Gallot-Lavallee L."/>
            <person name="Kops G.J.P.L."/>
            <person name="Archibald J.M."/>
            <person name="Simpson A.G.B."/>
            <person name="Roger A.J."/>
        </authorList>
    </citation>
    <scope>NUCLEOTIDE SEQUENCE</scope>
    <source>
        <strain evidence="2">BICM</strain>
    </source>
</reference>
<sequence>MLVLCLEGAHGTGKSTIIDQLRKLGVNVLDEAFIGMPSYNVHPQSLCMESIWLSHWFERLLKLQQTNPDDLFVCDRSPYCAELYTAKGRYGAVLEPFIRAQIEELKASAGIEIYTVNITVERQTLWDRIQARLALEPHRQQFNEDSYEWLTTVLDWYEAHRWDFSVENNGDMANDADAILGVIRSMLGQIHKSVPAFREYAASPVSPIVGGDLAEQVRFRTEFRPV</sequence>
<dbReference type="Proteomes" id="UP000717585">
    <property type="component" value="Unassembled WGS sequence"/>
</dbReference>
<keyword evidence="3" id="KW-1185">Reference proteome</keyword>
<dbReference type="Gene3D" id="3.40.50.300">
    <property type="entry name" value="P-loop containing nucleotide triphosphate hydrolases"/>
    <property type="match status" value="1"/>
</dbReference>
<dbReference type="Pfam" id="PF13521">
    <property type="entry name" value="AAA_28"/>
    <property type="match status" value="1"/>
</dbReference>
<name>A0A8J6AXX7_9EUKA</name>
<comment type="caution">
    <text evidence="2">The sequence shown here is derived from an EMBL/GenBank/DDBJ whole genome shotgun (WGS) entry which is preliminary data.</text>
</comment>
<gene>
    <name evidence="2" type="ORF">J8273_0415</name>
</gene>
<evidence type="ECO:0000259" key="1">
    <source>
        <dbReference type="Pfam" id="PF13521"/>
    </source>
</evidence>
<dbReference type="InterPro" id="IPR038727">
    <property type="entry name" value="NadR/Ttd14_AAA_dom"/>
</dbReference>